<name>A0ABW3JHI8_9FLAO</name>
<dbReference type="InterPro" id="IPR009589">
    <property type="entry name" value="PH_YyaB-like"/>
</dbReference>
<dbReference type="Pfam" id="PF06713">
    <property type="entry name" value="bPH_4"/>
    <property type="match status" value="1"/>
</dbReference>
<evidence type="ECO:0000313" key="4">
    <source>
        <dbReference type="Proteomes" id="UP001597061"/>
    </source>
</evidence>
<keyword evidence="1" id="KW-0472">Membrane</keyword>
<evidence type="ECO:0000313" key="3">
    <source>
        <dbReference type="EMBL" id="MFD0989590.1"/>
    </source>
</evidence>
<evidence type="ECO:0000256" key="1">
    <source>
        <dbReference type="SAM" id="Phobius"/>
    </source>
</evidence>
<protein>
    <submittedName>
        <fullName evidence="3">PH domain-containing protein</fullName>
    </submittedName>
</protein>
<accession>A0ABW3JHI8</accession>
<sequence>MKIYKSKISYGLLVFIFFIMFLPMLFAQGKFVFNTLGVVINVVVFSFIIHLFHNTEYVIDKEILKIKCGFFYKKQIEINKIKKITKTNTLMSSPAASFDRIEIYYNKFESVVVSPKDKQAFTERLIELNPNIDNRIESV</sequence>
<feature type="transmembrane region" description="Helical" evidence="1">
    <location>
        <begin position="32"/>
        <end position="52"/>
    </location>
</feature>
<organism evidence="3 4">
    <name type="scientific">Mariniflexile jejuense</name>
    <dbReference type="NCBI Taxonomy" id="1173582"/>
    <lineage>
        <taxon>Bacteria</taxon>
        <taxon>Pseudomonadati</taxon>
        <taxon>Bacteroidota</taxon>
        <taxon>Flavobacteriia</taxon>
        <taxon>Flavobacteriales</taxon>
        <taxon>Flavobacteriaceae</taxon>
        <taxon>Mariniflexile</taxon>
    </lineage>
</organism>
<dbReference type="EMBL" id="JBHTJI010000001">
    <property type="protein sequence ID" value="MFD0989590.1"/>
    <property type="molecule type" value="Genomic_DNA"/>
</dbReference>
<gene>
    <name evidence="3" type="ORF">ACFQ1R_05745</name>
</gene>
<dbReference type="Proteomes" id="UP001597061">
    <property type="component" value="Unassembled WGS sequence"/>
</dbReference>
<proteinExistence type="predicted"/>
<comment type="caution">
    <text evidence="3">The sequence shown here is derived from an EMBL/GenBank/DDBJ whole genome shotgun (WGS) entry which is preliminary data.</text>
</comment>
<reference evidence="4" key="1">
    <citation type="journal article" date="2019" name="Int. J. Syst. Evol. Microbiol.">
        <title>The Global Catalogue of Microorganisms (GCM) 10K type strain sequencing project: providing services to taxonomists for standard genome sequencing and annotation.</title>
        <authorList>
            <consortium name="The Broad Institute Genomics Platform"/>
            <consortium name="The Broad Institute Genome Sequencing Center for Infectious Disease"/>
            <person name="Wu L."/>
            <person name="Ma J."/>
        </authorList>
    </citation>
    <scope>NUCLEOTIDE SEQUENCE [LARGE SCALE GENOMIC DNA]</scope>
    <source>
        <strain evidence="4">CCUG 62414</strain>
    </source>
</reference>
<feature type="transmembrane region" description="Helical" evidence="1">
    <location>
        <begin position="7"/>
        <end position="26"/>
    </location>
</feature>
<dbReference type="RefSeq" id="WP_379925168.1">
    <property type="nucleotide sequence ID" value="NZ_JBHTJI010000001.1"/>
</dbReference>
<evidence type="ECO:0000259" key="2">
    <source>
        <dbReference type="Pfam" id="PF06713"/>
    </source>
</evidence>
<keyword evidence="1" id="KW-1133">Transmembrane helix</keyword>
<keyword evidence="1" id="KW-0812">Transmembrane</keyword>
<keyword evidence="4" id="KW-1185">Reference proteome</keyword>
<feature type="domain" description="Uncharacterized protein YyaB-like PH" evidence="2">
    <location>
        <begin position="55"/>
        <end position="128"/>
    </location>
</feature>